<sequence length="35" mass="4018">MTVQANPRTDGLSECGLDSIFVFYSVNLLKFQYFI</sequence>
<proteinExistence type="predicted"/>
<dbReference type="EMBL" id="GBXM01094525">
    <property type="protein sequence ID" value="JAH14052.1"/>
    <property type="molecule type" value="Transcribed_RNA"/>
</dbReference>
<evidence type="ECO:0000313" key="1">
    <source>
        <dbReference type="EMBL" id="JAH14052.1"/>
    </source>
</evidence>
<organism evidence="1">
    <name type="scientific">Anguilla anguilla</name>
    <name type="common">European freshwater eel</name>
    <name type="synonym">Muraena anguilla</name>
    <dbReference type="NCBI Taxonomy" id="7936"/>
    <lineage>
        <taxon>Eukaryota</taxon>
        <taxon>Metazoa</taxon>
        <taxon>Chordata</taxon>
        <taxon>Craniata</taxon>
        <taxon>Vertebrata</taxon>
        <taxon>Euteleostomi</taxon>
        <taxon>Actinopterygii</taxon>
        <taxon>Neopterygii</taxon>
        <taxon>Teleostei</taxon>
        <taxon>Anguilliformes</taxon>
        <taxon>Anguillidae</taxon>
        <taxon>Anguilla</taxon>
    </lineage>
</organism>
<dbReference type="AlphaFoldDB" id="A0A0E9QBZ7"/>
<reference evidence="1" key="2">
    <citation type="journal article" date="2015" name="Fish Shellfish Immunol.">
        <title>Early steps in the European eel (Anguilla anguilla)-Vibrio vulnificus interaction in the gills: Role of the RtxA13 toxin.</title>
        <authorList>
            <person name="Callol A."/>
            <person name="Pajuelo D."/>
            <person name="Ebbesson L."/>
            <person name="Teles M."/>
            <person name="MacKenzie S."/>
            <person name="Amaro C."/>
        </authorList>
    </citation>
    <scope>NUCLEOTIDE SEQUENCE</scope>
</reference>
<protein>
    <submittedName>
        <fullName evidence="1">Uncharacterized protein</fullName>
    </submittedName>
</protein>
<reference evidence="1" key="1">
    <citation type="submission" date="2014-11" db="EMBL/GenBank/DDBJ databases">
        <authorList>
            <person name="Amaro Gonzalez C."/>
        </authorList>
    </citation>
    <scope>NUCLEOTIDE SEQUENCE</scope>
</reference>
<name>A0A0E9QBZ7_ANGAN</name>
<accession>A0A0E9QBZ7</accession>